<comment type="subcellular location">
    <subcellularLocation>
        <location evidence="1">Membrane</location>
        <topology evidence="1">Multi-pass membrane protein</topology>
    </subcellularLocation>
</comment>
<keyword evidence="8" id="KW-1185">Reference proteome</keyword>
<keyword evidence="4 5" id="KW-0472">Membrane</keyword>
<evidence type="ECO:0000313" key="7">
    <source>
        <dbReference type="EMBL" id="WOE74726.1"/>
    </source>
</evidence>
<sequence>MRGKILGVDRETGKGQISGDDGERYQFDRADWRAEAPPAIGALVDFEAKGRDATSVFRLDAVATRPPVVNEKNKIVAALLAFFLGGLGAHKFYLGYSGAGLTMLLLSIFGMILLFIPTIVISFIALIEFIIYLVTSDGDFEERYVRNKRPWF</sequence>
<evidence type="ECO:0000256" key="1">
    <source>
        <dbReference type="ARBA" id="ARBA00004141"/>
    </source>
</evidence>
<evidence type="ECO:0000259" key="6">
    <source>
        <dbReference type="Pfam" id="PF05154"/>
    </source>
</evidence>
<evidence type="ECO:0000256" key="5">
    <source>
        <dbReference type="SAM" id="Phobius"/>
    </source>
</evidence>
<feature type="domain" description="TM2" evidence="6">
    <location>
        <begin position="70"/>
        <end position="116"/>
    </location>
</feature>
<feature type="transmembrane region" description="Helical" evidence="5">
    <location>
        <begin position="108"/>
        <end position="134"/>
    </location>
</feature>
<evidence type="ECO:0000313" key="8">
    <source>
        <dbReference type="Proteomes" id="UP001302429"/>
    </source>
</evidence>
<dbReference type="Proteomes" id="UP001302429">
    <property type="component" value="Chromosome"/>
</dbReference>
<dbReference type="KEGG" id="acoa:RB602_12870"/>
<dbReference type="InterPro" id="IPR007829">
    <property type="entry name" value="TM2"/>
</dbReference>
<accession>A0AA97F5R5</accession>
<organism evidence="7 8">
    <name type="scientific">Alterisphingorhabdus coralli</name>
    <dbReference type="NCBI Taxonomy" id="3071408"/>
    <lineage>
        <taxon>Bacteria</taxon>
        <taxon>Pseudomonadati</taxon>
        <taxon>Pseudomonadota</taxon>
        <taxon>Alphaproteobacteria</taxon>
        <taxon>Sphingomonadales</taxon>
        <taxon>Sphingomonadaceae</taxon>
        <taxon>Alterisphingorhabdus (ex Yan et al. 2024)</taxon>
    </lineage>
</organism>
<feature type="transmembrane region" description="Helical" evidence="5">
    <location>
        <begin position="75"/>
        <end position="96"/>
    </location>
</feature>
<keyword evidence="2 5" id="KW-0812">Transmembrane</keyword>
<name>A0AA97F5R5_9SPHN</name>
<dbReference type="EMBL" id="CP136594">
    <property type="protein sequence ID" value="WOE74726.1"/>
    <property type="molecule type" value="Genomic_DNA"/>
</dbReference>
<keyword evidence="3 5" id="KW-1133">Transmembrane helix</keyword>
<evidence type="ECO:0000256" key="3">
    <source>
        <dbReference type="ARBA" id="ARBA00022989"/>
    </source>
</evidence>
<evidence type="ECO:0000256" key="2">
    <source>
        <dbReference type="ARBA" id="ARBA00022692"/>
    </source>
</evidence>
<evidence type="ECO:0000256" key="4">
    <source>
        <dbReference type="ARBA" id="ARBA00023136"/>
    </source>
</evidence>
<dbReference type="AlphaFoldDB" id="A0AA97F5R5"/>
<gene>
    <name evidence="7" type="ORF">RB602_12870</name>
</gene>
<dbReference type="GO" id="GO:0016020">
    <property type="term" value="C:membrane"/>
    <property type="evidence" value="ECO:0007669"/>
    <property type="project" value="UniProtKB-SubCell"/>
</dbReference>
<dbReference type="RefSeq" id="WP_317081010.1">
    <property type="nucleotide sequence ID" value="NZ_CP136594.1"/>
</dbReference>
<reference evidence="7 8" key="1">
    <citation type="submission" date="2023-10" db="EMBL/GenBank/DDBJ databases">
        <title>Complete genome sequence of a Sphingomonadaceae bacterium.</title>
        <authorList>
            <person name="Yan C."/>
        </authorList>
    </citation>
    <scope>NUCLEOTIDE SEQUENCE [LARGE SCALE GENOMIC DNA]</scope>
    <source>
        <strain evidence="7 8">SCSIO 66989</strain>
    </source>
</reference>
<dbReference type="Pfam" id="PF05154">
    <property type="entry name" value="TM2"/>
    <property type="match status" value="1"/>
</dbReference>
<protein>
    <submittedName>
        <fullName evidence="7">TM2 domain-containing protein</fullName>
    </submittedName>
</protein>
<proteinExistence type="predicted"/>